<dbReference type="InterPro" id="IPR000871">
    <property type="entry name" value="Beta-lactam_class-A"/>
</dbReference>
<accession>A0A7C4QA81</accession>
<dbReference type="InterPro" id="IPR012338">
    <property type="entry name" value="Beta-lactam/transpept-like"/>
</dbReference>
<dbReference type="GO" id="GO:0030655">
    <property type="term" value="P:beta-lactam antibiotic catabolic process"/>
    <property type="evidence" value="ECO:0007669"/>
    <property type="project" value="InterPro"/>
</dbReference>
<reference evidence="2" key="1">
    <citation type="journal article" date="2020" name="mSystems">
        <title>Genome- and Community-Level Interaction Insights into Carbon Utilization and Element Cycling Functions of Hydrothermarchaeota in Hydrothermal Sediment.</title>
        <authorList>
            <person name="Zhou Z."/>
            <person name="Liu Y."/>
            <person name="Xu W."/>
            <person name="Pan J."/>
            <person name="Luo Z.H."/>
            <person name="Li M."/>
        </authorList>
    </citation>
    <scope>NUCLEOTIDE SEQUENCE [LARGE SCALE GENOMIC DNA]</scope>
    <source>
        <strain evidence="2">SpSt-556</strain>
    </source>
</reference>
<dbReference type="PANTHER" id="PTHR35333:SF3">
    <property type="entry name" value="BETA-LACTAMASE-TYPE TRANSPEPTIDASE FOLD CONTAINING PROTEIN"/>
    <property type="match status" value="1"/>
</dbReference>
<protein>
    <submittedName>
        <fullName evidence="2">Serine hydrolase</fullName>
    </submittedName>
</protein>
<dbReference type="EMBL" id="DSXR01000117">
    <property type="protein sequence ID" value="HGS88234.1"/>
    <property type="molecule type" value="Genomic_DNA"/>
</dbReference>
<feature type="domain" description="Beta-lactamase class A catalytic" evidence="1">
    <location>
        <begin position="38"/>
        <end position="223"/>
    </location>
</feature>
<dbReference type="Gene3D" id="3.40.710.10">
    <property type="entry name" value="DD-peptidase/beta-lactamase superfamily"/>
    <property type="match status" value="1"/>
</dbReference>
<evidence type="ECO:0000259" key="1">
    <source>
        <dbReference type="Pfam" id="PF13354"/>
    </source>
</evidence>
<dbReference type="Pfam" id="PF13354">
    <property type="entry name" value="Beta-lactamase2"/>
    <property type="match status" value="1"/>
</dbReference>
<dbReference type="GO" id="GO:0046677">
    <property type="term" value="P:response to antibiotic"/>
    <property type="evidence" value="ECO:0007669"/>
    <property type="project" value="InterPro"/>
</dbReference>
<organism evidence="2">
    <name type="scientific">Bellilinea caldifistulae</name>
    <dbReference type="NCBI Taxonomy" id="360411"/>
    <lineage>
        <taxon>Bacteria</taxon>
        <taxon>Bacillati</taxon>
        <taxon>Chloroflexota</taxon>
        <taxon>Anaerolineae</taxon>
        <taxon>Anaerolineales</taxon>
        <taxon>Anaerolineaceae</taxon>
        <taxon>Bellilinea</taxon>
    </lineage>
</organism>
<name>A0A7C4QA81_9CHLR</name>
<proteinExistence type="predicted"/>
<keyword evidence="2" id="KW-0378">Hydrolase</keyword>
<dbReference type="SUPFAM" id="SSF56601">
    <property type="entry name" value="beta-lactamase/transpeptidase-like"/>
    <property type="match status" value="1"/>
</dbReference>
<sequence length="254" mass="29389">MQRYNYSMYHTPFLAEINTLNIQFAFYFQRNASAPLQAGNAQRFPAASIIKIPILLAWVLLERQGEVSQREICHLDDEPEVHGAGFSWLLQARHLPYHDVLLMMMALSDNLCTNLIIRRIGLERLNHLFRQEMGLTGTQLQRKLMDFEARKKGLDNWISADDCIRYFDLFENLNAAEKGWVEPMLLVNQDDLLLKRNLPRDEVDFYHKTGSIPGVLHDWGYTRTCRIFLLTSGATDETVLYPIFGKAGQLLLEN</sequence>
<gene>
    <name evidence="2" type="ORF">ENT17_11555</name>
</gene>
<evidence type="ECO:0000313" key="2">
    <source>
        <dbReference type="EMBL" id="HGS88234.1"/>
    </source>
</evidence>
<dbReference type="AlphaFoldDB" id="A0A7C4QA81"/>
<dbReference type="PANTHER" id="PTHR35333">
    <property type="entry name" value="BETA-LACTAMASE"/>
    <property type="match status" value="1"/>
</dbReference>
<dbReference type="InterPro" id="IPR045155">
    <property type="entry name" value="Beta-lactam_cat"/>
</dbReference>
<dbReference type="GO" id="GO:0008800">
    <property type="term" value="F:beta-lactamase activity"/>
    <property type="evidence" value="ECO:0007669"/>
    <property type="project" value="InterPro"/>
</dbReference>
<comment type="caution">
    <text evidence="2">The sequence shown here is derived from an EMBL/GenBank/DDBJ whole genome shotgun (WGS) entry which is preliminary data.</text>
</comment>